<dbReference type="EMBL" id="CVTD020000018">
    <property type="protein sequence ID" value="CRZ35039.1"/>
    <property type="molecule type" value="Genomic_DNA"/>
</dbReference>
<evidence type="ECO:0000313" key="2">
    <source>
        <dbReference type="Proteomes" id="UP000236497"/>
    </source>
</evidence>
<name>A0A0H5SHU8_HERHM</name>
<keyword evidence="2" id="KW-1185">Reference proteome</keyword>
<dbReference type="OrthoDB" id="2061509at2"/>
<dbReference type="InterPro" id="IPR023964">
    <property type="entry name" value="Bacteriocin_CLOSPO-01332_put"/>
</dbReference>
<dbReference type="NCBIfam" id="TIGR04067">
    <property type="entry name" value="oc_CLOSPO_01332"/>
    <property type="match status" value="1"/>
</dbReference>
<dbReference type="Proteomes" id="UP000236497">
    <property type="component" value="Unassembled WGS sequence"/>
</dbReference>
<dbReference type="RefSeq" id="WP_103203139.1">
    <property type="nucleotide sequence ID" value="NZ_CVTD020000018.1"/>
</dbReference>
<protein>
    <recommendedName>
        <fullName evidence="3">Bacteriocin</fullName>
    </recommendedName>
</protein>
<organism evidence="1 2">
    <name type="scientific">Herbinix hemicellulosilytica</name>
    <dbReference type="NCBI Taxonomy" id="1564487"/>
    <lineage>
        <taxon>Bacteria</taxon>
        <taxon>Bacillati</taxon>
        <taxon>Bacillota</taxon>
        <taxon>Clostridia</taxon>
        <taxon>Lachnospirales</taxon>
        <taxon>Lachnospiraceae</taxon>
        <taxon>Herbinix</taxon>
    </lineage>
</organism>
<evidence type="ECO:0008006" key="3">
    <source>
        <dbReference type="Google" id="ProtNLM"/>
    </source>
</evidence>
<dbReference type="AlphaFoldDB" id="A0A0H5SHU8"/>
<gene>
    <name evidence="1" type="ORF">HHT355_1839</name>
</gene>
<reference evidence="1 2" key="1">
    <citation type="submission" date="2015-06" db="EMBL/GenBank/DDBJ databases">
        <authorList>
            <person name="Wibberg Daniel"/>
        </authorList>
    </citation>
    <scope>NUCLEOTIDE SEQUENCE [LARGE SCALE GENOMIC DNA]</scope>
    <source>
        <strain evidence="1 2">T3/55T</strain>
    </source>
</reference>
<accession>A0A0H5SHU8</accession>
<sequence>MKLINPLGRTPASSLFEGNEILPMACMCSTETAFVTTRGDDSCFKCGCSCSSTTYSAGNSQAAFWTIRKSGSIE</sequence>
<evidence type="ECO:0000313" key="1">
    <source>
        <dbReference type="EMBL" id="CRZ35039.1"/>
    </source>
</evidence>
<proteinExistence type="predicted"/>